<gene>
    <name evidence="8" type="ORF">F8M41_012122</name>
</gene>
<evidence type="ECO:0000313" key="8">
    <source>
        <dbReference type="EMBL" id="KAF0530564.1"/>
    </source>
</evidence>
<name>A0A8H4ATG9_GIGMA</name>
<keyword evidence="9" id="KW-1185">Reference proteome</keyword>
<dbReference type="EMBL" id="WTPW01000248">
    <property type="protein sequence ID" value="KAF0530564.1"/>
    <property type="molecule type" value="Genomic_DNA"/>
</dbReference>
<dbReference type="InterPro" id="IPR051292">
    <property type="entry name" value="Xyl/GlcA_transferase"/>
</dbReference>
<dbReference type="InterPro" id="IPR029044">
    <property type="entry name" value="Nucleotide-diphossugar_trans"/>
</dbReference>
<proteinExistence type="predicted"/>
<keyword evidence="4 7" id="KW-1133">Transmembrane helix</keyword>
<accession>A0A8H4ATG9</accession>
<evidence type="ECO:0000256" key="5">
    <source>
        <dbReference type="ARBA" id="ARBA00023136"/>
    </source>
</evidence>
<dbReference type="AlphaFoldDB" id="A0A8H4ATG9"/>
<sequence>MIKLRVEGTKPIQRTLKFFFHVYIILSALYTLGYIYRMYTNNDDLISIQPRNEPVPEISSAKWGQDKISWDSNSGIYDSMTEEFFLSKVFSESMQPSHVIPYYFRADDPPKEEDITITTLITSDRFLIFNKLVTNYQGPISVTIHVSDNEETRDELLKSLNDLYNSNPYMKKYVDVHLVVDRFERQFNMWRNVAKFFARTNYVMMLDVDFHPCTNFRQKILRSPRIMKMLRTGNTALVIPAFEYANLKEGLNSSTFPTNKKDALKLIDSKRLAMFHASWKPGHGSSNYDAWHRSNVLYKVTQYQFQYEPYVIFPKNSIWCDERFVGYGANKAACLFELYLSGVNYWVLPEDFLIHQTHEYLESARKHERLFNRKLYDQFREELCFRYARNFILIDEWDTPKSRNLKEVCHKIRGFTQAINFFRESIS</sequence>
<evidence type="ECO:0000256" key="6">
    <source>
        <dbReference type="ARBA" id="ARBA00023180"/>
    </source>
</evidence>
<dbReference type="GO" id="GO:0035269">
    <property type="term" value="P:protein O-linked glycosylation via mannose"/>
    <property type="evidence" value="ECO:0007669"/>
    <property type="project" value="TreeGrafter"/>
</dbReference>
<dbReference type="Proteomes" id="UP000439903">
    <property type="component" value="Unassembled WGS sequence"/>
</dbReference>
<comment type="subcellular location">
    <subcellularLocation>
        <location evidence="1">Membrane</location>
        <topology evidence="1">Single-pass type II membrane protein</topology>
    </subcellularLocation>
</comment>
<evidence type="ECO:0000256" key="1">
    <source>
        <dbReference type="ARBA" id="ARBA00004606"/>
    </source>
</evidence>
<evidence type="ECO:0000313" key="9">
    <source>
        <dbReference type="Proteomes" id="UP000439903"/>
    </source>
</evidence>
<keyword evidence="3" id="KW-0735">Signal-anchor</keyword>
<keyword evidence="8" id="KW-0808">Transferase</keyword>
<dbReference type="GO" id="GO:0042285">
    <property type="term" value="F:xylosyltransferase activity"/>
    <property type="evidence" value="ECO:0007669"/>
    <property type="project" value="TreeGrafter"/>
</dbReference>
<protein>
    <submittedName>
        <fullName evidence="8">Glycosyltransferase family 49 protein</fullName>
    </submittedName>
</protein>
<organism evidence="8 9">
    <name type="scientific">Gigaspora margarita</name>
    <dbReference type="NCBI Taxonomy" id="4874"/>
    <lineage>
        <taxon>Eukaryota</taxon>
        <taxon>Fungi</taxon>
        <taxon>Fungi incertae sedis</taxon>
        <taxon>Mucoromycota</taxon>
        <taxon>Glomeromycotina</taxon>
        <taxon>Glomeromycetes</taxon>
        <taxon>Diversisporales</taxon>
        <taxon>Gigasporaceae</taxon>
        <taxon>Gigaspora</taxon>
    </lineage>
</organism>
<comment type="caution">
    <text evidence="8">The sequence shown here is derived from an EMBL/GenBank/DDBJ whole genome shotgun (WGS) entry which is preliminary data.</text>
</comment>
<dbReference type="GO" id="GO:0015020">
    <property type="term" value="F:glucuronosyltransferase activity"/>
    <property type="evidence" value="ECO:0007669"/>
    <property type="project" value="TreeGrafter"/>
</dbReference>
<reference evidence="8 9" key="1">
    <citation type="journal article" date="2019" name="Environ. Microbiol.">
        <title>At the nexus of three kingdoms: the genome of the mycorrhizal fungus Gigaspora margarita provides insights into plant, endobacterial and fungal interactions.</title>
        <authorList>
            <person name="Venice F."/>
            <person name="Ghignone S."/>
            <person name="Salvioli di Fossalunga A."/>
            <person name="Amselem J."/>
            <person name="Novero M."/>
            <person name="Xianan X."/>
            <person name="Sedzielewska Toro K."/>
            <person name="Morin E."/>
            <person name="Lipzen A."/>
            <person name="Grigoriev I.V."/>
            <person name="Henrissat B."/>
            <person name="Martin F.M."/>
            <person name="Bonfante P."/>
        </authorList>
    </citation>
    <scope>NUCLEOTIDE SEQUENCE [LARGE SCALE GENOMIC DNA]</scope>
    <source>
        <strain evidence="8 9">BEG34</strain>
    </source>
</reference>
<evidence type="ECO:0000256" key="3">
    <source>
        <dbReference type="ARBA" id="ARBA00022968"/>
    </source>
</evidence>
<keyword evidence="2 7" id="KW-0812">Transmembrane</keyword>
<dbReference type="Pfam" id="PF13896">
    <property type="entry name" value="Glyco_transf_49"/>
    <property type="match status" value="2"/>
</dbReference>
<keyword evidence="6" id="KW-0325">Glycoprotein</keyword>
<evidence type="ECO:0000256" key="7">
    <source>
        <dbReference type="SAM" id="Phobius"/>
    </source>
</evidence>
<dbReference type="PANTHER" id="PTHR12270:SF25">
    <property type="entry name" value="GLYCOSYLTRANSFERASE-LIKE PROTEIN LARGE"/>
    <property type="match status" value="1"/>
</dbReference>
<dbReference type="SUPFAM" id="SSF53448">
    <property type="entry name" value="Nucleotide-diphospho-sugar transferases"/>
    <property type="match status" value="1"/>
</dbReference>
<dbReference type="GO" id="GO:0016020">
    <property type="term" value="C:membrane"/>
    <property type="evidence" value="ECO:0007669"/>
    <property type="project" value="UniProtKB-SubCell"/>
</dbReference>
<evidence type="ECO:0000256" key="4">
    <source>
        <dbReference type="ARBA" id="ARBA00022989"/>
    </source>
</evidence>
<evidence type="ECO:0000256" key="2">
    <source>
        <dbReference type="ARBA" id="ARBA00022692"/>
    </source>
</evidence>
<dbReference type="OrthoDB" id="411524at2759"/>
<keyword evidence="5 7" id="KW-0472">Membrane</keyword>
<dbReference type="PANTHER" id="PTHR12270">
    <property type="entry name" value="GLYCOSYLTRANSFERASE-RELATED"/>
    <property type="match status" value="1"/>
</dbReference>
<feature type="transmembrane region" description="Helical" evidence="7">
    <location>
        <begin position="20"/>
        <end position="39"/>
    </location>
</feature>